<feature type="compositionally biased region" description="Basic and acidic residues" evidence="2">
    <location>
        <begin position="397"/>
        <end position="406"/>
    </location>
</feature>
<protein>
    <recommendedName>
        <fullName evidence="3">YAG7-like dimerisation domain-containing protein</fullName>
    </recommendedName>
</protein>
<gene>
    <name evidence="4" type="ORF">Plec18167_002734</name>
</gene>
<feature type="compositionally biased region" description="Polar residues" evidence="2">
    <location>
        <begin position="303"/>
        <end position="318"/>
    </location>
</feature>
<feature type="compositionally biased region" description="Polar residues" evidence="2">
    <location>
        <begin position="45"/>
        <end position="57"/>
    </location>
</feature>
<dbReference type="Proteomes" id="UP001583193">
    <property type="component" value="Unassembled WGS sequence"/>
</dbReference>
<comment type="caution">
    <text evidence="4">The sequence shown here is derived from an EMBL/GenBank/DDBJ whole genome shotgun (WGS) entry which is preliminary data.</text>
</comment>
<organism evidence="4 5">
    <name type="scientific">Paecilomyces lecythidis</name>
    <dbReference type="NCBI Taxonomy" id="3004212"/>
    <lineage>
        <taxon>Eukaryota</taxon>
        <taxon>Fungi</taxon>
        <taxon>Dikarya</taxon>
        <taxon>Ascomycota</taxon>
        <taxon>Pezizomycotina</taxon>
        <taxon>Eurotiomycetes</taxon>
        <taxon>Eurotiomycetidae</taxon>
        <taxon>Eurotiales</taxon>
        <taxon>Thermoascaceae</taxon>
        <taxon>Paecilomyces</taxon>
    </lineage>
</organism>
<reference evidence="4 5" key="1">
    <citation type="journal article" date="2024" name="IMA Fungus">
        <title>IMA Genome - F19 : A genome assembly and annotation guide to empower mycologists, including annotated draft genome sequences of Ceratocystis pirilliformis, Diaporthe australafricana, Fusarium ophioides, Paecilomyces lecythidis, and Sporothrix stenoceras.</title>
        <authorList>
            <person name="Aylward J."/>
            <person name="Wilson A.M."/>
            <person name="Visagie C.M."/>
            <person name="Spraker J."/>
            <person name="Barnes I."/>
            <person name="Buitendag C."/>
            <person name="Ceriani C."/>
            <person name="Del Mar Angel L."/>
            <person name="du Plessis D."/>
            <person name="Fuchs T."/>
            <person name="Gasser K."/>
            <person name="Kramer D."/>
            <person name="Li W."/>
            <person name="Munsamy K."/>
            <person name="Piso A."/>
            <person name="Price J.L."/>
            <person name="Sonnekus B."/>
            <person name="Thomas C."/>
            <person name="van der Nest A."/>
            <person name="van Dijk A."/>
            <person name="van Heerden A."/>
            <person name="van Vuuren N."/>
            <person name="Yilmaz N."/>
            <person name="Duong T.A."/>
            <person name="van der Merwe N.A."/>
            <person name="Wingfield M.J."/>
            <person name="Wingfield B.D."/>
        </authorList>
    </citation>
    <scope>NUCLEOTIDE SEQUENCE [LARGE SCALE GENOMIC DNA]</scope>
    <source>
        <strain evidence="4 5">CMW 18167</strain>
    </source>
</reference>
<dbReference type="InterPro" id="IPR058602">
    <property type="entry name" value="YAG7_dimerisation_dom"/>
</dbReference>
<feature type="compositionally biased region" description="Basic and acidic residues" evidence="2">
    <location>
        <begin position="422"/>
        <end position="449"/>
    </location>
</feature>
<feature type="domain" description="YAG7-like dimerisation" evidence="3">
    <location>
        <begin position="175"/>
        <end position="258"/>
    </location>
</feature>
<evidence type="ECO:0000313" key="5">
    <source>
        <dbReference type="Proteomes" id="UP001583193"/>
    </source>
</evidence>
<keyword evidence="5" id="KW-1185">Reference proteome</keyword>
<evidence type="ECO:0000259" key="3">
    <source>
        <dbReference type="Pfam" id="PF26434"/>
    </source>
</evidence>
<feature type="region of interest" description="Disordered" evidence="2">
    <location>
        <begin position="1"/>
        <end position="57"/>
    </location>
</feature>
<feature type="coiled-coil region" evidence="1">
    <location>
        <begin position="95"/>
        <end position="175"/>
    </location>
</feature>
<proteinExistence type="predicted"/>
<evidence type="ECO:0000313" key="4">
    <source>
        <dbReference type="EMBL" id="KAL1883726.1"/>
    </source>
</evidence>
<dbReference type="Pfam" id="PF26434">
    <property type="entry name" value="YAG7_C"/>
    <property type="match status" value="1"/>
</dbReference>
<feature type="compositionally biased region" description="Polar residues" evidence="2">
    <location>
        <begin position="366"/>
        <end position="384"/>
    </location>
</feature>
<feature type="region of interest" description="Disordered" evidence="2">
    <location>
        <begin position="356"/>
        <end position="472"/>
    </location>
</feature>
<accession>A0ABR3Y607</accession>
<dbReference type="EMBL" id="JAVDPF010000005">
    <property type="protein sequence ID" value="KAL1883726.1"/>
    <property type="molecule type" value="Genomic_DNA"/>
</dbReference>
<keyword evidence="1" id="KW-0175">Coiled coil</keyword>
<evidence type="ECO:0000256" key="1">
    <source>
        <dbReference type="SAM" id="Coils"/>
    </source>
</evidence>
<sequence length="472" mass="49740">MSAVTITNNPPAPAEPKGAKKKRAKSSGSNNVSTAAPASIPDAPSTPTESVNGATDSFESAVMRDLQKSLRNAVKKLNATSKVDSIIAENPGKSLDELIAEKKINQDQKAQALKKPALQANVAQLEEQIAQYKQFAAHYEERLVNQKSSLEKTHKEELDAVREKVLSEAEESNKKGFREQLLVLSKFLRAAAAMRRAGDETSAESRAFEGVLFQVYGGTDEAVDSMLKLIEGADEKIISVEGDALEVSYGKVKQASQEYDPAPVEGAWTEEAQAAQTTAASDPTLANAGATELQDSSVAVQSANSNGFADPGSSQPEQASAVPPQTIVEDGANAQATSWDPQASDALAASTNADGWVEVPRDPTETDTGIQNTPAAAHGSNNWTEDVPKSNATPAKAEGDGFEPVHHHQRQPSQRGRGRGRGRGDGFRGRGGRGEFRGRGRGGRGEFRGGRGRGGFGGQQSSNGSAAPVAAQ</sequence>
<evidence type="ECO:0000256" key="2">
    <source>
        <dbReference type="SAM" id="MobiDB-lite"/>
    </source>
</evidence>
<feature type="region of interest" description="Disordered" evidence="2">
    <location>
        <begin position="303"/>
        <end position="323"/>
    </location>
</feature>
<name>A0ABR3Y607_9EURO</name>